<keyword evidence="2" id="KW-1185">Reference proteome</keyword>
<dbReference type="RefSeq" id="WP_091605990.1">
    <property type="nucleotide sequence ID" value="NZ_FMCX01000002.1"/>
</dbReference>
<reference evidence="2" key="1">
    <citation type="submission" date="2016-06" db="EMBL/GenBank/DDBJ databases">
        <authorList>
            <person name="Varghese N."/>
            <person name="Submissions Spin"/>
        </authorList>
    </citation>
    <scope>NUCLEOTIDE SEQUENCE [LARGE SCALE GENOMIC DNA]</scope>
    <source>
        <strain evidence="2">DSM 44830</strain>
    </source>
</reference>
<dbReference type="EMBL" id="FMCX01000002">
    <property type="protein sequence ID" value="SCE98841.1"/>
    <property type="molecule type" value="Genomic_DNA"/>
</dbReference>
<evidence type="ECO:0008006" key="3">
    <source>
        <dbReference type="Google" id="ProtNLM"/>
    </source>
</evidence>
<gene>
    <name evidence="1" type="ORF">GA0070564_102460</name>
</gene>
<protein>
    <recommendedName>
        <fullName evidence="3">Phage tail sheath protein</fullName>
    </recommendedName>
</protein>
<dbReference type="AlphaFoldDB" id="A0A1C4WSK1"/>
<accession>A0A1C4WSK1</accession>
<dbReference type="STRING" id="262898.GA0070564_102460"/>
<evidence type="ECO:0000313" key="1">
    <source>
        <dbReference type="EMBL" id="SCE98841.1"/>
    </source>
</evidence>
<dbReference type="OrthoDB" id="9255527at2"/>
<evidence type="ECO:0000313" key="2">
    <source>
        <dbReference type="Proteomes" id="UP000199504"/>
    </source>
</evidence>
<dbReference type="Proteomes" id="UP000199504">
    <property type="component" value="Unassembled WGS sequence"/>
</dbReference>
<sequence>MPVTAAFPFIEVRIVPPAPPLAQRSPGVIAVVGKAPSTADGGAAPANTPVRIETLDDAVTNFARRNAGNVVRNALYNSLELALSQDPRPAKVYGVKVTGDDYAAALSGLEAADDVTMVSLAGEVTVGNPAGANPPTGLHALKAHVETMSAAGQRRIGFAMTDPAAAKSATYVADTVTAVSALKSSTSRMMMVAARGADGDVATAAMAAVAGLPVHYSIVLKKIRGVAIPVARQYSPAEIKGLSEADIVPIIDPALITGESLHFADGRLFTTDASLLHVDLVRTLDQIEFMLRAGLIGLIGDARITKPGMTLLKTQVEGILGPLKRSAVIDDFTVQIPVLDILALPEAARDATDTAIVTAARADRTVDLVVTVTYGPAVSRLLVTLVAKF</sequence>
<proteinExistence type="predicted"/>
<organism evidence="1 2">
    <name type="scientific">Micromonospora mirobrigensis</name>
    <dbReference type="NCBI Taxonomy" id="262898"/>
    <lineage>
        <taxon>Bacteria</taxon>
        <taxon>Bacillati</taxon>
        <taxon>Actinomycetota</taxon>
        <taxon>Actinomycetes</taxon>
        <taxon>Micromonosporales</taxon>
        <taxon>Micromonosporaceae</taxon>
        <taxon>Micromonospora</taxon>
    </lineage>
</organism>
<name>A0A1C4WSK1_9ACTN</name>